<dbReference type="Pfam" id="PF01248">
    <property type="entry name" value="Ribosomal_L7Ae"/>
    <property type="match status" value="1"/>
</dbReference>
<evidence type="ECO:0000313" key="2">
    <source>
        <dbReference type="EMBL" id="MBC5728203.1"/>
    </source>
</evidence>
<comment type="caution">
    <text evidence="2">The sequence shown here is derived from an EMBL/GenBank/DDBJ whole genome shotgun (WGS) entry which is preliminary data.</text>
</comment>
<dbReference type="InterPro" id="IPR004038">
    <property type="entry name" value="Ribosomal_eL8/eL30/eS12/Gad45"/>
</dbReference>
<name>A0ABR7HKY1_9FIRM</name>
<organism evidence="2 3">
    <name type="scientific">Ruminococcus intestinalis</name>
    <dbReference type="NCBI Taxonomy" id="2763066"/>
    <lineage>
        <taxon>Bacteria</taxon>
        <taxon>Bacillati</taxon>
        <taxon>Bacillota</taxon>
        <taxon>Clostridia</taxon>
        <taxon>Eubacteriales</taxon>
        <taxon>Oscillospiraceae</taxon>
        <taxon>Ruminococcus</taxon>
    </lineage>
</organism>
<dbReference type="RefSeq" id="WP_021970657.1">
    <property type="nucleotide sequence ID" value="NZ_JACOPS010000002.1"/>
</dbReference>
<evidence type="ECO:0000259" key="1">
    <source>
        <dbReference type="Pfam" id="PF01248"/>
    </source>
</evidence>
<protein>
    <submittedName>
        <fullName evidence="2">Ribosomal L7Ae/L30e/S12e/Gadd45 family protein</fullName>
    </submittedName>
</protein>
<dbReference type="Proteomes" id="UP000636755">
    <property type="component" value="Unassembled WGS sequence"/>
</dbReference>
<evidence type="ECO:0000313" key="3">
    <source>
        <dbReference type="Proteomes" id="UP000636755"/>
    </source>
</evidence>
<reference evidence="2 3" key="1">
    <citation type="submission" date="2020-08" db="EMBL/GenBank/DDBJ databases">
        <title>Genome public.</title>
        <authorList>
            <person name="Liu C."/>
            <person name="Sun Q."/>
        </authorList>
    </citation>
    <scope>NUCLEOTIDE SEQUENCE [LARGE SCALE GENOMIC DNA]</scope>
    <source>
        <strain evidence="2 3">NSJ-71</strain>
    </source>
</reference>
<proteinExistence type="predicted"/>
<dbReference type="Gene3D" id="3.30.1330.30">
    <property type="match status" value="1"/>
</dbReference>
<feature type="domain" description="Ribosomal protein eL8/eL30/eS12/Gadd45" evidence="1">
    <location>
        <begin position="4"/>
        <end position="86"/>
    </location>
</feature>
<sequence length="105" mass="11546">MNDRILSLLGLCRRAGKLVIGADPCIDSMAKSKAKLILYANDFSQNSLKPVLLQAHKQNVRVLEVNRTKDEISFSLGKLCGVLSVEDKGFADKLAMLIEGEQRGE</sequence>
<keyword evidence="3" id="KW-1185">Reference proteome</keyword>
<dbReference type="InterPro" id="IPR029064">
    <property type="entry name" value="Ribosomal_eL30-like_sf"/>
</dbReference>
<dbReference type="SUPFAM" id="SSF55315">
    <property type="entry name" value="L30e-like"/>
    <property type="match status" value="1"/>
</dbReference>
<gene>
    <name evidence="2" type="ORF">H8R91_06675</name>
</gene>
<dbReference type="EMBL" id="JACOPS010000002">
    <property type="protein sequence ID" value="MBC5728203.1"/>
    <property type="molecule type" value="Genomic_DNA"/>
</dbReference>
<accession>A0ABR7HKY1</accession>